<keyword evidence="2" id="KW-1185">Reference proteome</keyword>
<accession>A0AAD8BUG8</accession>
<comment type="caution">
    <text evidence="1">The sequence shown here is derived from an EMBL/GenBank/DDBJ whole genome shotgun (WGS) entry which is preliminary data.</text>
</comment>
<dbReference type="EMBL" id="JASAOG010000032">
    <property type="protein sequence ID" value="KAK0061077.1"/>
    <property type="molecule type" value="Genomic_DNA"/>
</dbReference>
<name>A0AAD8BUG8_BIOPF</name>
<organism evidence="1 2">
    <name type="scientific">Biomphalaria pfeifferi</name>
    <name type="common">Bloodfluke planorb</name>
    <name type="synonym">Freshwater snail</name>
    <dbReference type="NCBI Taxonomy" id="112525"/>
    <lineage>
        <taxon>Eukaryota</taxon>
        <taxon>Metazoa</taxon>
        <taxon>Spiralia</taxon>
        <taxon>Lophotrochozoa</taxon>
        <taxon>Mollusca</taxon>
        <taxon>Gastropoda</taxon>
        <taxon>Heterobranchia</taxon>
        <taxon>Euthyneura</taxon>
        <taxon>Panpulmonata</taxon>
        <taxon>Hygrophila</taxon>
        <taxon>Lymnaeoidea</taxon>
        <taxon>Planorbidae</taxon>
        <taxon>Biomphalaria</taxon>
    </lineage>
</organism>
<gene>
    <name evidence="1" type="ORF">Bpfe_009605</name>
</gene>
<dbReference type="AlphaFoldDB" id="A0AAD8BUG8"/>
<protein>
    <submittedName>
        <fullName evidence="1">Uncharacterized protein</fullName>
    </submittedName>
</protein>
<proteinExistence type="predicted"/>
<dbReference type="Proteomes" id="UP001233172">
    <property type="component" value="Unassembled WGS sequence"/>
</dbReference>
<reference evidence="1" key="1">
    <citation type="journal article" date="2023" name="PLoS Negl. Trop. Dis.">
        <title>A genome sequence for Biomphalaria pfeifferi, the major vector snail for the human-infecting parasite Schistosoma mansoni.</title>
        <authorList>
            <person name="Bu L."/>
            <person name="Lu L."/>
            <person name="Laidemitt M.R."/>
            <person name="Zhang S.M."/>
            <person name="Mutuku M."/>
            <person name="Mkoji G."/>
            <person name="Steinauer M."/>
            <person name="Loker E.S."/>
        </authorList>
    </citation>
    <scope>NUCLEOTIDE SEQUENCE</scope>
    <source>
        <strain evidence="1">KasaAsao</strain>
    </source>
</reference>
<evidence type="ECO:0000313" key="2">
    <source>
        <dbReference type="Proteomes" id="UP001233172"/>
    </source>
</evidence>
<reference evidence="1" key="2">
    <citation type="submission" date="2023-04" db="EMBL/GenBank/DDBJ databases">
        <authorList>
            <person name="Bu L."/>
            <person name="Lu L."/>
            <person name="Laidemitt M.R."/>
            <person name="Zhang S.M."/>
            <person name="Mutuku M."/>
            <person name="Mkoji G."/>
            <person name="Steinauer M."/>
            <person name="Loker E.S."/>
        </authorList>
    </citation>
    <scope>NUCLEOTIDE SEQUENCE</scope>
    <source>
        <strain evidence="1">KasaAsao</strain>
        <tissue evidence="1">Whole Snail</tissue>
    </source>
</reference>
<evidence type="ECO:0000313" key="1">
    <source>
        <dbReference type="EMBL" id="KAK0061077.1"/>
    </source>
</evidence>
<sequence length="76" mass="8229">MCGQACGQFFGSARLGLMLGGYKKKKNGLLDKGTLFPLCRTPGHNGAVLLAALTVNKREDNRRTITGQYLDSSRIV</sequence>